<name>A0A085MGC9_9BILA</name>
<evidence type="ECO:0000313" key="2">
    <source>
        <dbReference type="EMBL" id="KFD68796.1"/>
    </source>
</evidence>
<accession>A0A085MGC9</accession>
<evidence type="ECO:0000313" key="3">
    <source>
        <dbReference type="Proteomes" id="UP000030764"/>
    </source>
</evidence>
<protein>
    <submittedName>
        <fullName evidence="1">Uncharacterized protein</fullName>
    </submittedName>
</protein>
<gene>
    <name evidence="1" type="ORF">M513_02730</name>
    <name evidence="2" type="ORF">M514_02730</name>
</gene>
<dbReference type="AlphaFoldDB" id="A0A085MGC9"/>
<dbReference type="Proteomes" id="UP000030758">
    <property type="component" value="Unassembled WGS sequence"/>
</dbReference>
<organism evidence="1 3">
    <name type="scientific">Trichuris suis</name>
    <name type="common">pig whipworm</name>
    <dbReference type="NCBI Taxonomy" id="68888"/>
    <lineage>
        <taxon>Eukaryota</taxon>
        <taxon>Metazoa</taxon>
        <taxon>Ecdysozoa</taxon>
        <taxon>Nematoda</taxon>
        <taxon>Enoplea</taxon>
        <taxon>Dorylaimia</taxon>
        <taxon>Trichinellida</taxon>
        <taxon>Trichuridae</taxon>
        <taxon>Trichuris</taxon>
    </lineage>
</organism>
<sequence length="110" mass="12658">MFLEGRYMFCAGGGQNPESRNPEGSKSRMEPPVCYSLTLLELWEKRFTVYNATRKERHNPVSPDPDGPSIVTSSMCRFSSYVHMFAIFRDVTDLKRRGLSELLITQQSYL</sequence>
<dbReference type="EMBL" id="KL367501">
    <property type="protein sequence ID" value="KFD68796.1"/>
    <property type="molecule type" value="Genomic_DNA"/>
</dbReference>
<reference evidence="1 3" key="1">
    <citation type="journal article" date="2014" name="Nat. Genet.">
        <title>Genome and transcriptome of the porcine whipworm Trichuris suis.</title>
        <authorList>
            <person name="Jex A.R."/>
            <person name="Nejsum P."/>
            <person name="Schwarz E.M."/>
            <person name="Hu L."/>
            <person name="Young N.D."/>
            <person name="Hall R.S."/>
            <person name="Korhonen P.K."/>
            <person name="Liao S."/>
            <person name="Thamsborg S."/>
            <person name="Xia J."/>
            <person name="Xu P."/>
            <person name="Wang S."/>
            <person name="Scheerlinck J.P."/>
            <person name="Hofmann A."/>
            <person name="Sternberg P.W."/>
            <person name="Wang J."/>
            <person name="Gasser R.B."/>
        </authorList>
    </citation>
    <scope>NUCLEOTIDE SEQUENCE [LARGE SCALE GENOMIC DNA]</scope>
    <source>
        <strain evidence="2">DCEP-RM93F</strain>
        <strain evidence="1">DCEP-RM93M</strain>
    </source>
</reference>
<proteinExistence type="predicted"/>
<dbReference type="Proteomes" id="UP000030764">
    <property type="component" value="Unassembled WGS sequence"/>
</dbReference>
<keyword evidence="3" id="KW-1185">Reference proteome</keyword>
<dbReference type="EMBL" id="KL363194">
    <property type="protein sequence ID" value="KFD56275.1"/>
    <property type="molecule type" value="Genomic_DNA"/>
</dbReference>
<evidence type="ECO:0000313" key="1">
    <source>
        <dbReference type="EMBL" id="KFD56275.1"/>
    </source>
</evidence>